<evidence type="ECO:0000259" key="2">
    <source>
        <dbReference type="Pfam" id="PF00144"/>
    </source>
</evidence>
<dbReference type="EMBL" id="WHPN01000314">
    <property type="protein sequence ID" value="KAF4407471.1"/>
    <property type="molecule type" value="Genomic_DNA"/>
</dbReference>
<dbReference type="PANTHER" id="PTHR46825">
    <property type="entry name" value="D-ALANYL-D-ALANINE-CARBOXYPEPTIDASE/ENDOPEPTIDASE AMPH"/>
    <property type="match status" value="1"/>
</dbReference>
<name>A0ABQ7FEN4_9ACTN</name>
<protein>
    <submittedName>
        <fullName evidence="3">Beta-lactamase family protein</fullName>
    </submittedName>
</protein>
<dbReference type="InterPro" id="IPR050491">
    <property type="entry name" value="AmpC-like"/>
</dbReference>
<evidence type="ECO:0000313" key="3">
    <source>
        <dbReference type="EMBL" id="KAF4407471.1"/>
    </source>
</evidence>
<comment type="caution">
    <text evidence="3">The sequence shown here is derived from an EMBL/GenBank/DDBJ whole genome shotgun (WGS) entry which is preliminary data.</text>
</comment>
<dbReference type="Proteomes" id="UP000621266">
    <property type="component" value="Unassembled WGS sequence"/>
</dbReference>
<feature type="chain" id="PRO_5046184254" evidence="1">
    <location>
        <begin position="32"/>
        <end position="409"/>
    </location>
</feature>
<gene>
    <name evidence="3" type="ORF">GCU69_19420</name>
</gene>
<evidence type="ECO:0000256" key="1">
    <source>
        <dbReference type="SAM" id="SignalP"/>
    </source>
</evidence>
<feature type="domain" description="Beta-lactamase-related" evidence="2">
    <location>
        <begin position="45"/>
        <end position="376"/>
    </location>
</feature>
<keyword evidence="4" id="KW-1185">Reference proteome</keyword>
<dbReference type="RefSeq" id="WP_098753860.1">
    <property type="nucleotide sequence ID" value="NZ_WHPN01000314.1"/>
</dbReference>
<dbReference type="Pfam" id="PF00144">
    <property type="entry name" value="Beta-lactamase"/>
    <property type="match status" value="1"/>
</dbReference>
<dbReference type="InterPro" id="IPR012338">
    <property type="entry name" value="Beta-lactam/transpept-like"/>
</dbReference>
<keyword evidence="1" id="KW-0732">Signal</keyword>
<organism evidence="3 4">
    <name type="scientific">Streptomyces lycii</name>
    <dbReference type="NCBI Taxonomy" id="2654337"/>
    <lineage>
        <taxon>Bacteria</taxon>
        <taxon>Bacillati</taxon>
        <taxon>Actinomycetota</taxon>
        <taxon>Actinomycetes</taxon>
        <taxon>Kitasatosporales</taxon>
        <taxon>Streptomycetaceae</taxon>
        <taxon>Streptomyces</taxon>
    </lineage>
</organism>
<dbReference type="SUPFAM" id="SSF56601">
    <property type="entry name" value="beta-lactamase/transpeptidase-like"/>
    <property type="match status" value="1"/>
</dbReference>
<proteinExistence type="predicted"/>
<dbReference type="Gene3D" id="3.40.710.10">
    <property type="entry name" value="DD-peptidase/beta-lactamase superfamily"/>
    <property type="match status" value="1"/>
</dbReference>
<reference evidence="3 4" key="1">
    <citation type="submission" date="2019-10" db="EMBL/GenBank/DDBJ databases">
        <title>Streptomyces tenebrisbrunneis sp.nov., an endogenous actinomycete isolated from of Lycium ruthenicum.</title>
        <authorList>
            <person name="Ma L."/>
        </authorList>
    </citation>
    <scope>NUCLEOTIDE SEQUENCE [LARGE SCALE GENOMIC DNA]</scope>
    <source>
        <strain evidence="3 4">TRM 66187</strain>
    </source>
</reference>
<feature type="signal peptide" evidence="1">
    <location>
        <begin position="1"/>
        <end position="31"/>
    </location>
</feature>
<accession>A0ABQ7FEN4</accession>
<dbReference type="InterPro" id="IPR001466">
    <property type="entry name" value="Beta-lactam-related"/>
</dbReference>
<dbReference type="PANTHER" id="PTHR46825:SF7">
    <property type="entry name" value="D-ALANYL-D-ALANINE CARBOXYPEPTIDASE"/>
    <property type="match status" value="1"/>
</dbReference>
<sequence>MRNSTPIKNLLALGAGLAILSTALVPATAHAAEEPAPPPLDEAVVQRTVDEMVDYSGTPGSMAQVWDETAGTSRMAAGVADRRTGQPARSGLVGRAGGATMTFVTAAVLQLVEEGRLGLDDSIEKYVPGLVPWGEKVTVRMLMNHTSGLYDHLQLPLFADEEQYLTVRWKTFEPRELVRMAVDHGPITEPGEWYFSYTNFTVIGMIMEKVTGNTAQEEVTRRVIKPLRLRHTSFPTYSPFLPRPHARGYFRLDDGSWKDVTELNPTAAGAARAIVSNTPDLITFWRALLTTDKLIGDSSREELLTFTLVNDPGPGPSPVPTIRRVYQGLGIIKIDWSCEVSSYGSHGAAMHGFDTTVHVTADGSRAASAMTNEYTDDDKQGPVLVPFLGAAMCGEHSYPIPPEGSAAPR</sequence>
<evidence type="ECO:0000313" key="4">
    <source>
        <dbReference type="Proteomes" id="UP000621266"/>
    </source>
</evidence>